<dbReference type="SUPFAM" id="SSF51735">
    <property type="entry name" value="NAD(P)-binding Rossmann-fold domains"/>
    <property type="match status" value="1"/>
</dbReference>
<dbReference type="SUPFAM" id="SSF50129">
    <property type="entry name" value="GroES-like"/>
    <property type="match status" value="1"/>
</dbReference>
<dbReference type="InterPro" id="IPR036291">
    <property type="entry name" value="NAD(P)-bd_dom_sf"/>
</dbReference>
<dbReference type="CDD" id="cd08288">
    <property type="entry name" value="MDR_yhdh"/>
    <property type="match status" value="1"/>
</dbReference>
<dbReference type="RefSeq" id="WP_043346264.1">
    <property type="nucleotide sequence ID" value="NZ_CP010536.1"/>
</dbReference>
<dbReference type="NCBIfam" id="TIGR02823">
    <property type="entry name" value="oxido_YhdH"/>
    <property type="match status" value="1"/>
</dbReference>
<keyword evidence="2" id="KW-0560">Oxidoreductase</keyword>
<feature type="domain" description="Enoyl reductase (ER)" evidence="1">
    <location>
        <begin position="16"/>
        <end position="323"/>
    </location>
</feature>
<dbReference type="GO" id="GO:0004022">
    <property type="term" value="F:alcohol dehydrogenase (NAD+) activity"/>
    <property type="evidence" value="ECO:0007669"/>
    <property type="project" value="UniProtKB-EC"/>
</dbReference>
<dbReference type="Gene3D" id="3.90.180.10">
    <property type="entry name" value="Medium-chain alcohol dehydrogenases, catalytic domain"/>
    <property type="match status" value="1"/>
</dbReference>
<name>A0A0C4Y921_9BURK</name>
<dbReference type="OrthoDB" id="9782155at2"/>
<dbReference type="EC" id="1.1.1.1" evidence="2"/>
<evidence type="ECO:0000313" key="3">
    <source>
        <dbReference type="Proteomes" id="UP000031843"/>
    </source>
</evidence>
<dbReference type="Gene3D" id="3.40.50.720">
    <property type="entry name" value="NAD(P)-binding Rossmann-like Domain"/>
    <property type="match status" value="1"/>
</dbReference>
<dbReference type="Proteomes" id="UP000031843">
    <property type="component" value="Chromosome main"/>
</dbReference>
<protein>
    <submittedName>
        <fullName evidence="2">Alcohol dehydrogenase</fullName>
        <ecNumber evidence="2">1.1.1.1</ecNumber>
    </submittedName>
</protein>
<dbReference type="KEGG" id="cbw:RR42_m2061"/>
<proteinExistence type="predicted"/>
<dbReference type="InterPro" id="IPR013149">
    <property type="entry name" value="ADH-like_C"/>
</dbReference>
<dbReference type="InterPro" id="IPR013154">
    <property type="entry name" value="ADH-like_N"/>
</dbReference>
<dbReference type="EMBL" id="CP010536">
    <property type="protein sequence ID" value="AJG19453.1"/>
    <property type="molecule type" value="Genomic_DNA"/>
</dbReference>
<keyword evidence="3" id="KW-1185">Reference proteome</keyword>
<reference evidence="2 3" key="1">
    <citation type="journal article" date="2015" name="Genome Announc.">
        <title>Complete Genome Sequence of Cupriavidus basilensis 4G11, Isolated from the Oak Ridge Field Research Center Site.</title>
        <authorList>
            <person name="Ray J."/>
            <person name="Waters R.J."/>
            <person name="Skerker J.M."/>
            <person name="Kuehl J.V."/>
            <person name="Price M.N."/>
            <person name="Huang J."/>
            <person name="Chakraborty R."/>
            <person name="Arkin A.P."/>
            <person name="Deutschbauer A."/>
        </authorList>
    </citation>
    <scope>NUCLEOTIDE SEQUENCE [LARGE SCALE GENOMIC DNA]</scope>
    <source>
        <strain evidence="2">4G11</strain>
    </source>
</reference>
<dbReference type="PANTHER" id="PTHR43677:SF1">
    <property type="entry name" value="ACRYLYL-COA REDUCTASE ACUI-RELATED"/>
    <property type="match status" value="1"/>
</dbReference>
<dbReference type="SMART" id="SM00829">
    <property type="entry name" value="PKS_ER"/>
    <property type="match status" value="1"/>
</dbReference>
<evidence type="ECO:0000259" key="1">
    <source>
        <dbReference type="SMART" id="SM00829"/>
    </source>
</evidence>
<organism evidence="2 3">
    <name type="scientific">Cupriavidus basilensis</name>
    <dbReference type="NCBI Taxonomy" id="68895"/>
    <lineage>
        <taxon>Bacteria</taxon>
        <taxon>Pseudomonadati</taxon>
        <taxon>Pseudomonadota</taxon>
        <taxon>Betaproteobacteria</taxon>
        <taxon>Burkholderiales</taxon>
        <taxon>Burkholderiaceae</taxon>
        <taxon>Cupriavidus</taxon>
    </lineage>
</organism>
<dbReference type="Pfam" id="PF00107">
    <property type="entry name" value="ADH_zinc_N"/>
    <property type="match status" value="1"/>
</dbReference>
<sequence length="327" mass="34156">MFRAILLNQKEGKTEASVQTLTADRLPAGDVTVAIDYSTLNYKDGMAITGLRPVVRTWPMVPGIDFAGTVEQSADPRYPVGSKVVLTGWGVGESYWGGLSQKAAVNGNFLVRLPEGLSTRDAMAVGTGGFTAMLCVLALERNGVTPDSGEILVTGANGGVGSFATFLLAKRGYTVAASTGRPTEADRLRALGASEIIDRKTLSEPGKPLHGERWAGAVDSLGSHTLANVCASTKYGGTVAACGLAQGMDFPSTVAPYILRGVTLAGVDSVHCPLSARIEVWRQLSATLGGSELLTAVKEISLEQAIPVAKELLEGKVLGRVVVNVNK</sequence>
<dbReference type="PANTHER" id="PTHR43677">
    <property type="entry name" value="SHORT-CHAIN DEHYDROGENASE/REDUCTASE"/>
    <property type="match status" value="1"/>
</dbReference>
<dbReference type="Pfam" id="PF08240">
    <property type="entry name" value="ADH_N"/>
    <property type="match status" value="1"/>
</dbReference>
<dbReference type="STRING" id="68895.RR42_m2061"/>
<dbReference type="GO" id="GO:0043957">
    <property type="term" value="F:acryloyl-CoA reductase (NADPH) activity"/>
    <property type="evidence" value="ECO:0007669"/>
    <property type="project" value="TreeGrafter"/>
</dbReference>
<dbReference type="InterPro" id="IPR020843">
    <property type="entry name" value="ER"/>
</dbReference>
<accession>A0A0C4Y921</accession>
<dbReference type="InterPro" id="IPR051397">
    <property type="entry name" value="Zn-ADH-like_protein"/>
</dbReference>
<evidence type="ECO:0000313" key="2">
    <source>
        <dbReference type="EMBL" id="AJG19453.1"/>
    </source>
</evidence>
<dbReference type="InterPro" id="IPR014188">
    <property type="entry name" value="Acrylyl-CoA_reductase_AcuI"/>
</dbReference>
<dbReference type="AlphaFoldDB" id="A0A0C4Y921"/>
<dbReference type="InterPro" id="IPR011032">
    <property type="entry name" value="GroES-like_sf"/>
</dbReference>
<gene>
    <name evidence="2" type="ORF">RR42_m2061</name>
</gene>